<organism evidence="1">
    <name type="scientific">Helicoverpa SNPV AC53</name>
    <dbReference type="NCBI Taxonomy" id="1569367"/>
    <lineage>
        <taxon>Viruses</taxon>
        <taxon>Viruses incertae sedis</taxon>
        <taxon>Naldaviricetes</taxon>
        <taxon>Lefavirales</taxon>
        <taxon>Baculoviridae</taxon>
        <taxon>Alphabaculovirus</taxon>
        <taxon>Alphabaculovirus helarmigerae</taxon>
    </lineage>
</organism>
<evidence type="ECO:0000313" key="3">
    <source>
        <dbReference type="EMBL" id="AMN15592.2"/>
    </source>
</evidence>
<accession>A0A075TSH6</accession>
<dbReference type="EMBL" id="KU738900">
    <property type="protein sequence ID" value="AMN15868.2"/>
    <property type="molecule type" value="Genomic_DNA"/>
</dbReference>
<gene>
    <name evidence="1" type="ORF">HaSNPV-AC53_111</name>
</gene>
<evidence type="ECO:0000313" key="2">
    <source>
        <dbReference type="EMBL" id="AMN15454.2"/>
    </source>
</evidence>
<dbReference type="EMBL" id="KU738903">
    <property type="protein sequence ID" value="AMN16281.2"/>
    <property type="molecule type" value="Genomic_DNA"/>
</dbReference>
<dbReference type="EMBL" id="KU738902">
    <property type="protein sequence ID" value="AMN16144.2"/>
    <property type="molecule type" value="Genomic_DNA"/>
</dbReference>
<dbReference type="EMBL" id="KU738904">
    <property type="protein sequence ID" value="AMN16420.2"/>
    <property type="molecule type" value="Genomic_DNA"/>
</dbReference>
<evidence type="ECO:0000313" key="8">
    <source>
        <dbReference type="EMBL" id="AMN16281.2"/>
    </source>
</evidence>
<reference evidence="2" key="2">
    <citation type="journal article" date="2016" name="Genome Announc.">
        <title>Complete Genome Sequences of Seven Helicoverpa armigera SNPV-AC53-Derived Strains.</title>
        <authorList>
            <person name="Noune C."/>
            <person name="Hauxwell C."/>
        </authorList>
    </citation>
    <scope>NUCLEOTIDE SEQUENCE</scope>
    <source>
        <strain evidence="2">AC53C3</strain>
        <strain evidence="3">AC53C5</strain>
        <strain evidence="4">AC53C6</strain>
        <strain evidence="5">AC53C9</strain>
        <strain evidence="6">AC53T2</strain>
        <strain evidence="9">AC53T5</strain>
    </source>
</reference>
<dbReference type="EMBL" id="KU738899">
    <property type="protein sequence ID" value="AMN15730.2"/>
    <property type="molecule type" value="Genomic_DNA"/>
</dbReference>
<evidence type="ECO:0000313" key="7">
    <source>
        <dbReference type="EMBL" id="AMN16144.2"/>
    </source>
</evidence>
<dbReference type="EMBL" id="KU738898">
    <property type="protein sequence ID" value="AMN15592.2"/>
    <property type="molecule type" value="Genomic_DNA"/>
</dbReference>
<dbReference type="EMBL" id="KU738901">
    <property type="protein sequence ID" value="AMN16006.2"/>
    <property type="molecule type" value="Genomic_DNA"/>
</dbReference>
<evidence type="ECO:0000313" key="6">
    <source>
        <dbReference type="EMBL" id="AMN16006.2"/>
    </source>
</evidence>
<protein>
    <submittedName>
        <fullName evidence="1">ORF111</fullName>
    </submittedName>
</protein>
<dbReference type="EMBL" id="KJ909666">
    <property type="protein sequence ID" value="AIG63152.2"/>
    <property type="molecule type" value="Genomic_DNA"/>
</dbReference>
<evidence type="ECO:0000313" key="9">
    <source>
        <dbReference type="EMBL" id="AMN16420.2"/>
    </source>
</evidence>
<sequence>MPFESRSHTQNEIKNKMDDYTYNDLYVKASQHNVLKRIVNRELDSRIDKLSSVLNLQRLTQIVQKAPYTLNYDNRKCPSQYEAESVDLAKFMKRKYETVVRCKLCTRSLHGMLDKNKSVCTFCLNATSAES</sequence>
<dbReference type="EMBL" id="KU738897">
    <property type="protein sequence ID" value="AMN15454.2"/>
    <property type="molecule type" value="Genomic_DNA"/>
</dbReference>
<name>A0A075TSH6_9ABAC</name>
<proteinExistence type="predicted"/>
<reference evidence="1" key="3">
    <citation type="submission" date="2016-08" db="EMBL/GenBank/DDBJ databases">
        <authorList>
            <person name="Seilhamer J.J."/>
        </authorList>
    </citation>
    <scope>NUCLEOTIDE SEQUENCE</scope>
    <source>
        <strain evidence="1">AC53</strain>
        <strain evidence="7">AC53T4.1</strain>
        <strain evidence="8">AC53T4.2</strain>
    </source>
</reference>
<reference evidence="1" key="1">
    <citation type="journal article" date="2015" name="Genome Announc.">
        <title>Complete Genome Sequences of Helicoverpa armigera Single Nucleopolyhedrovirus Strains AC53 and H25EA1 from Australia.</title>
        <authorList>
            <person name="Noune C."/>
            <person name="Hauxwell C."/>
        </authorList>
    </citation>
    <scope>NUCLEOTIDE SEQUENCE</scope>
    <source>
        <strain evidence="1">AC53</strain>
    </source>
</reference>
<evidence type="ECO:0000313" key="4">
    <source>
        <dbReference type="EMBL" id="AMN15730.2"/>
    </source>
</evidence>
<evidence type="ECO:0000313" key="1">
    <source>
        <dbReference type="EMBL" id="AIG63152.2"/>
    </source>
</evidence>
<evidence type="ECO:0000313" key="5">
    <source>
        <dbReference type="EMBL" id="AMN15868.2"/>
    </source>
</evidence>